<reference evidence="2" key="1">
    <citation type="journal article" date="2023" name="G3 (Bethesda)">
        <title>Genome assembly and association tests identify interacting loci associated with vigor, precocity, and sex in interspecific pistachio rootstocks.</title>
        <authorList>
            <person name="Palmer W."/>
            <person name="Jacygrad E."/>
            <person name="Sagayaradj S."/>
            <person name="Cavanaugh K."/>
            <person name="Han R."/>
            <person name="Bertier L."/>
            <person name="Beede B."/>
            <person name="Kafkas S."/>
            <person name="Golino D."/>
            <person name="Preece J."/>
            <person name="Michelmore R."/>
        </authorList>
    </citation>
    <scope>NUCLEOTIDE SEQUENCE [LARGE SCALE GENOMIC DNA]</scope>
</reference>
<dbReference type="Proteomes" id="UP001163603">
    <property type="component" value="Chromosome 12"/>
</dbReference>
<sequence length="36" mass="3938">MLSLMACHTEFDPSQPFKGAKIIGSLNMTIQTTVLI</sequence>
<keyword evidence="2" id="KW-1185">Reference proteome</keyword>
<comment type="caution">
    <text evidence="1">The sequence shown here is derived from an EMBL/GenBank/DDBJ whole genome shotgun (WGS) entry which is preliminary data.</text>
</comment>
<gene>
    <name evidence="1" type="ORF">Pint_10185</name>
</gene>
<protein>
    <submittedName>
        <fullName evidence="1">Uncharacterized protein</fullName>
    </submittedName>
</protein>
<accession>A0ACC0XG50</accession>
<organism evidence="1 2">
    <name type="scientific">Pistacia integerrima</name>
    <dbReference type="NCBI Taxonomy" id="434235"/>
    <lineage>
        <taxon>Eukaryota</taxon>
        <taxon>Viridiplantae</taxon>
        <taxon>Streptophyta</taxon>
        <taxon>Embryophyta</taxon>
        <taxon>Tracheophyta</taxon>
        <taxon>Spermatophyta</taxon>
        <taxon>Magnoliopsida</taxon>
        <taxon>eudicotyledons</taxon>
        <taxon>Gunneridae</taxon>
        <taxon>Pentapetalae</taxon>
        <taxon>rosids</taxon>
        <taxon>malvids</taxon>
        <taxon>Sapindales</taxon>
        <taxon>Anacardiaceae</taxon>
        <taxon>Pistacia</taxon>
    </lineage>
</organism>
<evidence type="ECO:0000313" key="2">
    <source>
        <dbReference type="Proteomes" id="UP001163603"/>
    </source>
</evidence>
<name>A0ACC0XG50_9ROSI</name>
<proteinExistence type="predicted"/>
<dbReference type="EMBL" id="CM047747">
    <property type="protein sequence ID" value="KAJ0017222.1"/>
    <property type="molecule type" value="Genomic_DNA"/>
</dbReference>
<evidence type="ECO:0000313" key="1">
    <source>
        <dbReference type="EMBL" id="KAJ0017222.1"/>
    </source>
</evidence>